<dbReference type="PANTHER" id="PTHR30055:SF223">
    <property type="entry name" value="HTH-TYPE TRANSCRIPTIONAL REGULATOR UIDR"/>
    <property type="match status" value="1"/>
</dbReference>
<dbReference type="EMBL" id="MVHJ01000006">
    <property type="protein sequence ID" value="ORA05530.1"/>
    <property type="molecule type" value="Genomic_DNA"/>
</dbReference>
<protein>
    <submittedName>
        <fullName evidence="4">TetR family transcriptional regulator</fullName>
    </submittedName>
</protein>
<dbReference type="GO" id="GO:0000976">
    <property type="term" value="F:transcription cis-regulatory region binding"/>
    <property type="evidence" value="ECO:0007669"/>
    <property type="project" value="TreeGrafter"/>
</dbReference>
<feature type="DNA-binding region" description="H-T-H motif" evidence="2">
    <location>
        <begin position="27"/>
        <end position="46"/>
    </location>
</feature>
<gene>
    <name evidence="4" type="ORF">BST17_09075</name>
</gene>
<dbReference type="AlphaFoldDB" id="A0A1W9Z0H9"/>
<evidence type="ECO:0000256" key="1">
    <source>
        <dbReference type="ARBA" id="ARBA00023125"/>
    </source>
</evidence>
<sequence length="190" mass="19403">MSKAQRHAQLLDVAGELIRVEGSDALTLARIAERAGVAKPLVYNHFGTRAGVLAELYRAFDERQHAALDAALSAAPGDLGMIAQTIADAYIGCAVSEGTELPGLVAALAGSPELDRIRRDADQTFGSKCRAALQPFAGSGEIPDAAIHAILGAADAVARAVIAGDIGAEQAHAALTTVIAGLVVHSDSSS</sequence>
<proteinExistence type="predicted"/>
<dbReference type="SUPFAM" id="SSF46689">
    <property type="entry name" value="Homeodomain-like"/>
    <property type="match status" value="1"/>
</dbReference>
<evidence type="ECO:0000313" key="5">
    <source>
        <dbReference type="Proteomes" id="UP000192366"/>
    </source>
</evidence>
<dbReference type="GO" id="GO:0003700">
    <property type="term" value="F:DNA-binding transcription factor activity"/>
    <property type="evidence" value="ECO:0007669"/>
    <property type="project" value="TreeGrafter"/>
</dbReference>
<dbReference type="PROSITE" id="PS50977">
    <property type="entry name" value="HTH_TETR_2"/>
    <property type="match status" value="1"/>
</dbReference>
<dbReference type="Gene3D" id="1.10.357.10">
    <property type="entry name" value="Tetracycline Repressor, domain 2"/>
    <property type="match status" value="1"/>
</dbReference>
<evidence type="ECO:0000259" key="3">
    <source>
        <dbReference type="PROSITE" id="PS50977"/>
    </source>
</evidence>
<keyword evidence="1 2" id="KW-0238">DNA-binding</keyword>
<dbReference type="InterPro" id="IPR009057">
    <property type="entry name" value="Homeodomain-like_sf"/>
</dbReference>
<dbReference type="PANTHER" id="PTHR30055">
    <property type="entry name" value="HTH-TYPE TRANSCRIPTIONAL REGULATOR RUTR"/>
    <property type="match status" value="1"/>
</dbReference>
<dbReference type="Pfam" id="PF00440">
    <property type="entry name" value="TetR_N"/>
    <property type="match status" value="1"/>
</dbReference>
<dbReference type="InterPro" id="IPR050109">
    <property type="entry name" value="HTH-type_TetR-like_transc_reg"/>
</dbReference>
<comment type="caution">
    <text evidence="4">The sequence shown here is derived from an EMBL/GenBank/DDBJ whole genome shotgun (WGS) entry which is preliminary data.</text>
</comment>
<evidence type="ECO:0000256" key="2">
    <source>
        <dbReference type="PROSITE-ProRule" id="PRU00335"/>
    </source>
</evidence>
<dbReference type="Proteomes" id="UP000192366">
    <property type="component" value="Unassembled WGS sequence"/>
</dbReference>
<keyword evidence="5" id="KW-1185">Reference proteome</keyword>
<dbReference type="InterPro" id="IPR001647">
    <property type="entry name" value="HTH_TetR"/>
</dbReference>
<organism evidence="4 5">
    <name type="scientific">Mycolicibacterium bacteremicum</name>
    <name type="common">Mycobacterium bacteremicum</name>
    <dbReference type="NCBI Taxonomy" id="564198"/>
    <lineage>
        <taxon>Bacteria</taxon>
        <taxon>Bacillati</taxon>
        <taxon>Actinomycetota</taxon>
        <taxon>Actinomycetes</taxon>
        <taxon>Mycobacteriales</taxon>
        <taxon>Mycobacteriaceae</taxon>
        <taxon>Mycolicibacterium</taxon>
    </lineage>
</organism>
<dbReference type="STRING" id="564198.BST17_09075"/>
<dbReference type="OrthoDB" id="70491at2"/>
<name>A0A1W9Z0H9_MYCBA</name>
<accession>A0A1W9Z0H9</accession>
<feature type="domain" description="HTH tetR-type" evidence="3">
    <location>
        <begin position="4"/>
        <end position="64"/>
    </location>
</feature>
<reference evidence="4 5" key="1">
    <citation type="submission" date="2017-02" db="EMBL/GenBank/DDBJ databases">
        <title>The new phylogeny of genus Mycobacterium.</title>
        <authorList>
            <person name="Tortoli E."/>
            <person name="Trovato A."/>
            <person name="Cirillo D.M."/>
        </authorList>
    </citation>
    <scope>NUCLEOTIDE SEQUENCE [LARGE SCALE GENOMIC DNA]</scope>
    <source>
        <strain evidence="4 5">DSM 45578</strain>
    </source>
</reference>
<dbReference type="PRINTS" id="PR00455">
    <property type="entry name" value="HTHTETR"/>
</dbReference>
<evidence type="ECO:0000313" key="4">
    <source>
        <dbReference type="EMBL" id="ORA05530.1"/>
    </source>
</evidence>